<dbReference type="Gene3D" id="3.30.310.70">
    <property type="entry name" value="TT1751-like domain"/>
    <property type="match status" value="1"/>
</dbReference>
<organism evidence="2 3">
    <name type="scientific">Halobacillus shinanisalinarum</name>
    <dbReference type="NCBI Taxonomy" id="2932258"/>
    <lineage>
        <taxon>Bacteria</taxon>
        <taxon>Bacillati</taxon>
        <taxon>Bacillota</taxon>
        <taxon>Bacilli</taxon>
        <taxon>Bacillales</taxon>
        <taxon>Bacillaceae</taxon>
        <taxon>Halobacillus</taxon>
    </lineage>
</organism>
<name>A0ABY4H6P7_9BACI</name>
<dbReference type="EMBL" id="CP095074">
    <property type="protein sequence ID" value="UOQ95600.1"/>
    <property type="molecule type" value="Genomic_DNA"/>
</dbReference>
<protein>
    <submittedName>
        <fullName evidence="2">DUF302 domain-containing protein</fullName>
    </submittedName>
</protein>
<dbReference type="SUPFAM" id="SSF103247">
    <property type="entry name" value="TT1751-like"/>
    <property type="match status" value="1"/>
</dbReference>
<dbReference type="RefSeq" id="WP_244755459.1">
    <property type="nucleotide sequence ID" value="NZ_CP095074.1"/>
</dbReference>
<evidence type="ECO:0000313" key="3">
    <source>
        <dbReference type="Proteomes" id="UP000831880"/>
    </source>
</evidence>
<keyword evidence="3" id="KW-1185">Reference proteome</keyword>
<dbReference type="Proteomes" id="UP000831880">
    <property type="component" value="Chromosome"/>
</dbReference>
<accession>A0ABY4H6P7</accession>
<evidence type="ECO:0000259" key="1">
    <source>
        <dbReference type="Pfam" id="PF03625"/>
    </source>
</evidence>
<dbReference type="PANTHER" id="PTHR38342:SF1">
    <property type="entry name" value="SLR5037 PROTEIN"/>
    <property type="match status" value="1"/>
</dbReference>
<proteinExistence type="predicted"/>
<dbReference type="InterPro" id="IPR016796">
    <property type="entry name" value="UCP021774"/>
</dbReference>
<dbReference type="PIRSF" id="PIRSF021774">
    <property type="entry name" value="UCP021774"/>
    <property type="match status" value="1"/>
</dbReference>
<dbReference type="InterPro" id="IPR005180">
    <property type="entry name" value="DUF302"/>
</dbReference>
<evidence type="ECO:0000313" key="2">
    <source>
        <dbReference type="EMBL" id="UOQ95600.1"/>
    </source>
</evidence>
<dbReference type="CDD" id="cd14797">
    <property type="entry name" value="DUF302"/>
    <property type="match status" value="1"/>
</dbReference>
<dbReference type="InterPro" id="IPR035923">
    <property type="entry name" value="TT1751-like_sf"/>
</dbReference>
<feature type="domain" description="DUF302" evidence="1">
    <location>
        <begin position="34"/>
        <end position="96"/>
    </location>
</feature>
<dbReference type="Pfam" id="PF03625">
    <property type="entry name" value="DUF302"/>
    <property type="match status" value="1"/>
</dbReference>
<sequence length="129" mass="14783">MFHYTVEANQTVEESVKVLEEVLKQEKFGVLWDFDIKDTLEKKGFDYDQNYRVLEVCNPEAAKEVLTQNYMVGYFLPCKIVVYEEQGKTKIGMPKPTTLIELTGDESLQAFAEDIESKLVACMDKAANK</sequence>
<reference evidence="2 3" key="1">
    <citation type="submission" date="2022-04" db="EMBL/GenBank/DDBJ databases">
        <title>Halobacillus sp. isolated from saltern.</title>
        <authorList>
            <person name="Won M."/>
            <person name="Lee C.-M."/>
            <person name="Woen H.-Y."/>
            <person name="Kwon S.-W."/>
        </authorList>
    </citation>
    <scope>NUCLEOTIDE SEQUENCE [LARGE SCALE GENOMIC DNA]</scope>
    <source>
        <strain evidence="2 3">SSTM10-2</strain>
    </source>
</reference>
<dbReference type="PANTHER" id="PTHR38342">
    <property type="entry name" value="SLR5037 PROTEIN"/>
    <property type="match status" value="1"/>
</dbReference>
<gene>
    <name evidence="2" type="ORF">MUO14_02895</name>
</gene>